<gene>
    <name evidence="1" type="ORF">I595_1144</name>
</gene>
<protein>
    <submittedName>
        <fullName evidence="1">Uncharacterized protein</fullName>
    </submittedName>
</protein>
<accession>A0A0P7AGW0</accession>
<dbReference type="AlphaFoldDB" id="A0A0P7AGW0"/>
<dbReference type="EMBL" id="LDJX01000002">
    <property type="protein sequence ID" value="KPM32718.1"/>
    <property type="molecule type" value="Genomic_DNA"/>
</dbReference>
<keyword evidence="2" id="KW-1185">Reference proteome</keyword>
<reference evidence="1 2" key="1">
    <citation type="submission" date="2015-09" db="EMBL/GenBank/DDBJ databases">
        <title>Genome sequence of the marine flavobacterium Croceitalea dokdonensis DOKDO 023 that contains proton- and sodium-pumping rhodopsins.</title>
        <authorList>
            <person name="Kwon S.-K."/>
            <person name="Lee H.K."/>
            <person name="Kwak M.-J."/>
            <person name="Kim J.F."/>
        </authorList>
    </citation>
    <scope>NUCLEOTIDE SEQUENCE [LARGE SCALE GENOMIC DNA]</scope>
    <source>
        <strain evidence="1 2">DOKDO 023</strain>
    </source>
</reference>
<organism evidence="1 2">
    <name type="scientific">Croceitalea dokdonensis DOKDO 023</name>
    <dbReference type="NCBI Taxonomy" id="1300341"/>
    <lineage>
        <taxon>Bacteria</taxon>
        <taxon>Pseudomonadati</taxon>
        <taxon>Bacteroidota</taxon>
        <taxon>Flavobacteriia</taxon>
        <taxon>Flavobacteriales</taxon>
        <taxon>Flavobacteriaceae</taxon>
        <taxon>Croceitalea</taxon>
    </lineage>
</organism>
<sequence length="37" mass="4195">MEVGNIGDAQKVFHWIFLDRGLKTVTKEQEGSDANFL</sequence>
<proteinExistence type="predicted"/>
<dbReference type="Proteomes" id="UP000050280">
    <property type="component" value="Unassembled WGS sequence"/>
</dbReference>
<name>A0A0P7AGW0_9FLAO</name>
<evidence type="ECO:0000313" key="1">
    <source>
        <dbReference type="EMBL" id="KPM32718.1"/>
    </source>
</evidence>
<comment type="caution">
    <text evidence="1">The sequence shown here is derived from an EMBL/GenBank/DDBJ whole genome shotgun (WGS) entry which is preliminary data.</text>
</comment>
<evidence type="ECO:0000313" key="2">
    <source>
        <dbReference type="Proteomes" id="UP000050280"/>
    </source>
</evidence>